<evidence type="ECO:0000313" key="2">
    <source>
        <dbReference type="Proteomes" id="UP000276864"/>
    </source>
</evidence>
<sequence>MTKVKDGNTPCAFPLFLFYCSTTKTTLPFGQSMRFPTKMYARSLLLATLLAILPPTISAQDPAELCGAKSPSIIHAIDTLCGDHHLYVGDNVPVHQVFGDPGEPTQLEISGDCSPAEYIPRDICTRQFYEICVGGNEHGSGVANYGWHEVKCQTWIVMNDPMPPLPTAGMPGAPPG</sequence>
<name>A0A3M7A9U4_HORWE</name>
<dbReference type="VEuPathDB" id="FungiDB:BTJ68_07196"/>
<dbReference type="AlphaFoldDB" id="A0A3M7A9U4"/>
<comment type="caution">
    <text evidence="1">The sequence shown here is derived from an EMBL/GenBank/DDBJ whole genome shotgun (WGS) entry which is preliminary data.</text>
</comment>
<reference evidence="1 2" key="1">
    <citation type="journal article" date="2018" name="BMC Genomics">
        <title>Genomic evidence for intraspecific hybridization in a clonal and extremely halotolerant yeast.</title>
        <authorList>
            <person name="Gostincar C."/>
            <person name="Stajich J.E."/>
            <person name="Zupancic J."/>
            <person name="Zalar P."/>
            <person name="Gunde-Cimerman N."/>
        </authorList>
    </citation>
    <scope>NUCLEOTIDE SEQUENCE [LARGE SCALE GENOMIC DNA]</scope>
    <source>
        <strain evidence="1 2">EXF-6651</strain>
    </source>
</reference>
<proteinExistence type="predicted"/>
<evidence type="ECO:0000313" key="1">
    <source>
        <dbReference type="EMBL" id="RMY24139.1"/>
    </source>
</evidence>
<gene>
    <name evidence="1" type="ORF">D0866_11471</name>
</gene>
<dbReference type="Proteomes" id="UP000276864">
    <property type="component" value="Unassembled WGS sequence"/>
</dbReference>
<organism evidence="1 2">
    <name type="scientific">Hortaea werneckii</name>
    <name type="common">Black yeast</name>
    <name type="synonym">Cladosporium werneckii</name>
    <dbReference type="NCBI Taxonomy" id="91943"/>
    <lineage>
        <taxon>Eukaryota</taxon>
        <taxon>Fungi</taxon>
        <taxon>Dikarya</taxon>
        <taxon>Ascomycota</taxon>
        <taxon>Pezizomycotina</taxon>
        <taxon>Dothideomycetes</taxon>
        <taxon>Dothideomycetidae</taxon>
        <taxon>Mycosphaerellales</taxon>
        <taxon>Teratosphaeriaceae</taxon>
        <taxon>Hortaea</taxon>
    </lineage>
</organism>
<accession>A0A3M7A9U4</accession>
<dbReference type="EMBL" id="QWIM01001565">
    <property type="protein sequence ID" value="RMY24139.1"/>
    <property type="molecule type" value="Genomic_DNA"/>
</dbReference>
<protein>
    <submittedName>
        <fullName evidence="1">Uncharacterized protein</fullName>
    </submittedName>
</protein>